<keyword evidence="2" id="KW-1185">Reference proteome</keyword>
<dbReference type="OrthoDB" id="9774907at2"/>
<dbReference type="Proteomes" id="UP000186074">
    <property type="component" value="Chromosome"/>
</dbReference>
<sequence length="211" mass="24989">MNKNIKIITFSGVDGAGKTTILTKVKELIENKYNKKVVVVRHRPSILPILSAIKHGKKEAEKKTMEVLPRTGGNKSKLSSLVRFSYYLTDYIFGQFVLYFKYTRKDTIIIYDRYYFDFINDSRRTNIDLNSKFVKFFYNFVFKPKLNIFLYASPEVILSRKQEMDEKSIVELTDKYKNLFAEFDNKYDQEYLAIENIDIEETMNIIENQIK</sequence>
<dbReference type="SUPFAM" id="SSF52540">
    <property type="entry name" value="P-loop containing nucleoside triphosphate hydrolases"/>
    <property type="match status" value="1"/>
</dbReference>
<proteinExistence type="predicted"/>
<reference evidence="1 2" key="1">
    <citation type="submission" date="2017-01" db="EMBL/GenBank/DDBJ databases">
        <title>Genome sequencing of Arcobacter sp. LPB0137.</title>
        <authorList>
            <person name="Lee G.-W."/>
            <person name="Yi H."/>
        </authorList>
    </citation>
    <scope>NUCLEOTIDE SEQUENCE [LARGE SCALE GENOMIC DNA]</scope>
    <source>
        <strain evidence="1 2">LPB0137</strain>
    </source>
</reference>
<evidence type="ECO:0000313" key="1">
    <source>
        <dbReference type="EMBL" id="APW66226.1"/>
    </source>
</evidence>
<gene>
    <name evidence="1" type="ORF">LPB137_10405</name>
</gene>
<dbReference type="EMBL" id="CP019070">
    <property type="protein sequence ID" value="APW66226.1"/>
    <property type="molecule type" value="Genomic_DNA"/>
</dbReference>
<accession>A0A1P8KNW7</accession>
<dbReference type="RefSeq" id="WP_076087747.1">
    <property type="nucleotide sequence ID" value="NZ_CP019070.1"/>
</dbReference>
<dbReference type="STRING" id="1850254.LPB137_10405"/>
<dbReference type="InterPro" id="IPR027417">
    <property type="entry name" value="P-loop_NTPase"/>
</dbReference>
<organism evidence="1 2">
    <name type="scientific">Poseidonibacter parvus</name>
    <dbReference type="NCBI Taxonomy" id="1850254"/>
    <lineage>
        <taxon>Bacteria</taxon>
        <taxon>Pseudomonadati</taxon>
        <taxon>Campylobacterota</taxon>
        <taxon>Epsilonproteobacteria</taxon>
        <taxon>Campylobacterales</taxon>
        <taxon>Arcobacteraceae</taxon>
        <taxon>Poseidonibacter</taxon>
    </lineage>
</organism>
<dbReference type="Gene3D" id="3.40.50.300">
    <property type="entry name" value="P-loop containing nucleotide triphosphate hydrolases"/>
    <property type="match status" value="1"/>
</dbReference>
<evidence type="ECO:0000313" key="2">
    <source>
        <dbReference type="Proteomes" id="UP000186074"/>
    </source>
</evidence>
<name>A0A1P8KNW7_9BACT</name>
<protein>
    <submittedName>
        <fullName evidence="1">Uncharacterized protein</fullName>
    </submittedName>
</protein>
<dbReference type="KEGG" id="alp:LPB137_10405"/>
<dbReference type="AlphaFoldDB" id="A0A1P8KNW7"/>